<accession>A0AAE1DI27</accession>
<proteinExistence type="predicted"/>
<dbReference type="AlphaFoldDB" id="A0AAE1DI27"/>
<name>A0AAE1DI27_9GAST</name>
<dbReference type="EMBL" id="JAWDGP010003807">
    <property type="protein sequence ID" value="KAK3770580.1"/>
    <property type="molecule type" value="Genomic_DNA"/>
</dbReference>
<reference evidence="1" key="1">
    <citation type="journal article" date="2023" name="G3 (Bethesda)">
        <title>A reference genome for the long-term kleptoplast-retaining sea slug Elysia crispata morphotype clarki.</title>
        <authorList>
            <person name="Eastman K.E."/>
            <person name="Pendleton A.L."/>
            <person name="Shaikh M.A."/>
            <person name="Suttiyut T."/>
            <person name="Ogas R."/>
            <person name="Tomko P."/>
            <person name="Gavelis G."/>
            <person name="Widhalm J.R."/>
            <person name="Wisecaver J.H."/>
        </authorList>
    </citation>
    <scope>NUCLEOTIDE SEQUENCE</scope>
    <source>
        <strain evidence="1">ECLA1</strain>
    </source>
</reference>
<gene>
    <name evidence="1" type="ORF">RRG08_029498</name>
</gene>
<protein>
    <submittedName>
        <fullName evidence="1">Uncharacterized protein</fullName>
    </submittedName>
</protein>
<organism evidence="1 2">
    <name type="scientific">Elysia crispata</name>
    <name type="common">lettuce slug</name>
    <dbReference type="NCBI Taxonomy" id="231223"/>
    <lineage>
        <taxon>Eukaryota</taxon>
        <taxon>Metazoa</taxon>
        <taxon>Spiralia</taxon>
        <taxon>Lophotrochozoa</taxon>
        <taxon>Mollusca</taxon>
        <taxon>Gastropoda</taxon>
        <taxon>Heterobranchia</taxon>
        <taxon>Euthyneura</taxon>
        <taxon>Panpulmonata</taxon>
        <taxon>Sacoglossa</taxon>
        <taxon>Placobranchoidea</taxon>
        <taxon>Plakobranchidae</taxon>
        <taxon>Elysia</taxon>
    </lineage>
</organism>
<evidence type="ECO:0000313" key="1">
    <source>
        <dbReference type="EMBL" id="KAK3770580.1"/>
    </source>
</evidence>
<dbReference type="Proteomes" id="UP001283361">
    <property type="component" value="Unassembled WGS sequence"/>
</dbReference>
<comment type="caution">
    <text evidence="1">The sequence shown here is derived from an EMBL/GenBank/DDBJ whole genome shotgun (WGS) entry which is preliminary data.</text>
</comment>
<sequence length="94" mass="10372">MDQGYVAHVITVVSLRCPASSLKLHLSLVSGRDSQDTGNSRPMPSSLAIFLKKQTSGSGKLPKPKKWCVACSEHLSCHVPGMHMRYFYHTCRQG</sequence>
<keyword evidence="2" id="KW-1185">Reference proteome</keyword>
<evidence type="ECO:0000313" key="2">
    <source>
        <dbReference type="Proteomes" id="UP001283361"/>
    </source>
</evidence>